<reference evidence="2 3" key="1">
    <citation type="journal article" date="2019" name="Commun. Biol.">
        <title>The bagworm genome reveals a unique fibroin gene that provides high tensile strength.</title>
        <authorList>
            <person name="Kono N."/>
            <person name="Nakamura H."/>
            <person name="Ohtoshi R."/>
            <person name="Tomita M."/>
            <person name="Numata K."/>
            <person name="Arakawa K."/>
        </authorList>
    </citation>
    <scope>NUCLEOTIDE SEQUENCE [LARGE SCALE GENOMIC DNA]</scope>
</reference>
<dbReference type="AlphaFoldDB" id="A0A4C1YXC1"/>
<dbReference type="OrthoDB" id="7420194at2759"/>
<accession>A0A4C1YXC1</accession>
<proteinExistence type="predicted"/>
<dbReference type="Proteomes" id="UP000299102">
    <property type="component" value="Unassembled WGS sequence"/>
</dbReference>
<evidence type="ECO:0000313" key="3">
    <source>
        <dbReference type="Proteomes" id="UP000299102"/>
    </source>
</evidence>
<organism evidence="2 3">
    <name type="scientific">Eumeta variegata</name>
    <name type="common">Bagworm moth</name>
    <name type="synonym">Eumeta japonica</name>
    <dbReference type="NCBI Taxonomy" id="151549"/>
    <lineage>
        <taxon>Eukaryota</taxon>
        <taxon>Metazoa</taxon>
        <taxon>Ecdysozoa</taxon>
        <taxon>Arthropoda</taxon>
        <taxon>Hexapoda</taxon>
        <taxon>Insecta</taxon>
        <taxon>Pterygota</taxon>
        <taxon>Neoptera</taxon>
        <taxon>Endopterygota</taxon>
        <taxon>Lepidoptera</taxon>
        <taxon>Glossata</taxon>
        <taxon>Ditrysia</taxon>
        <taxon>Tineoidea</taxon>
        <taxon>Psychidae</taxon>
        <taxon>Oiketicinae</taxon>
        <taxon>Eumeta</taxon>
    </lineage>
</organism>
<protein>
    <submittedName>
        <fullName evidence="2">Uncharacterized protein</fullName>
    </submittedName>
</protein>
<evidence type="ECO:0000256" key="1">
    <source>
        <dbReference type="SAM" id="MobiDB-lite"/>
    </source>
</evidence>
<evidence type="ECO:0000313" key="2">
    <source>
        <dbReference type="EMBL" id="GBP79464.1"/>
    </source>
</evidence>
<sequence>MYVVLKFRCHLSVTSLEPRWDREKDRERDRVRVSGERVHVDVGAVGSCALPGTRPRVNAAIDDRFVADARPPWAIDGAHARRAACCCSPSHTSSPKDSRDASARCTDASLGYCRIVTWLVTDGLCPQRTRTARGSRRSRSCSAPTHPMRISQDRYQSLSIREVIRRFLPTVEEALRVVWSSRLTPTQVQVLTGYDGIASYLHRFSLKDNPGYKKAELEDSRQRAHKQNSESNERIGVFLSALGRAAKSLPGAKYLQEANTYQAKRKKPTVPIDPKTAKTRARKGEVDPPVPVPISTQSHVRGDINVTSHVAEAQLTAALESAEAAIYDNDSQTILRGKMSIIYGGLQCGKWFDGCGKTTWVVKHFELEREVVISTTREAARDLKENPASRLRADACSKVRTMA</sequence>
<gene>
    <name evidence="2" type="ORF">EVAR_48928_1</name>
</gene>
<dbReference type="EMBL" id="BGZK01001414">
    <property type="protein sequence ID" value="GBP79464.1"/>
    <property type="molecule type" value="Genomic_DNA"/>
</dbReference>
<name>A0A4C1YXC1_EUMVA</name>
<comment type="caution">
    <text evidence="2">The sequence shown here is derived from an EMBL/GenBank/DDBJ whole genome shotgun (WGS) entry which is preliminary data.</text>
</comment>
<keyword evidence="3" id="KW-1185">Reference proteome</keyword>
<feature type="region of interest" description="Disordered" evidence="1">
    <location>
        <begin position="265"/>
        <end position="297"/>
    </location>
</feature>